<comment type="caution">
    <text evidence="1">The sequence shown here is derived from an EMBL/GenBank/DDBJ whole genome shotgun (WGS) entry which is preliminary data.</text>
</comment>
<gene>
    <name evidence="1" type="ORF">KYY02_17420</name>
</gene>
<protein>
    <submittedName>
        <fullName evidence="1">Uncharacterized protein</fullName>
    </submittedName>
</protein>
<sequence length="55" mass="6038">MGPLDHAAPGRRILVLSYTMAGAGPRRTVRALAATGLRSRERLLREVIQELRARG</sequence>
<proteinExistence type="predicted"/>
<keyword evidence="2" id="KW-1185">Reference proteome</keyword>
<evidence type="ECO:0000313" key="2">
    <source>
        <dbReference type="Proteomes" id="UP001567537"/>
    </source>
</evidence>
<accession>A0ABV4J304</accession>
<organism evidence="1 2">
    <name type="scientific">Streptomyces pimonensis</name>
    <dbReference type="NCBI Taxonomy" id="2860288"/>
    <lineage>
        <taxon>Bacteria</taxon>
        <taxon>Bacillati</taxon>
        <taxon>Actinomycetota</taxon>
        <taxon>Actinomycetes</taxon>
        <taxon>Kitasatosporales</taxon>
        <taxon>Streptomycetaceae</taxon>
        <taxon>Streptomyces</taxon>
    </lineage>
</organism>
<dbReference type="EMBL" id="JAHWZY010000016">
    <property type="protein sequence ID" value="MEZ3180402.1"/>
    <property type="molecule type" value="Genomic_DNA"/>
</dbReference>
<evidence type="ECO:0000313" key="1">
    <source>
        <dbReference type="EMBL" id="MEZ3180402.1"/>
    </source>
</evidence>
<reference evidence="1 2" key="1">
    <citation type="journal article" date="2021" name="Res Sq">
        <title>Streptomyces Pimoensis sp. nov., Isolated From the Taklimakan Desert in Xinjiang, China.</title>
        <authorList>
            <person name="Zhang P."/>
            <person name="Luo X."/>
            <person name="Luo X."/>
            <person name="Liu Z."/>
            <person name="Xia Z."/>
            <person name="Wan C."/>
            <person name="zhang L."/>
        </authorList>
    </citation>
    <scope>NUCLEOTIDE SEQUENCE [LARGE SCALE GENOMIC DNA]</scope>
    <source>
        <strain evidence="1 2">TRM75549</strain>
    </source>
</reference>
<dbReference type="RefSeq" id="WP_371238953.1">
    <property type="nucleotide sequence ID" value="NZ_JAHWZY010000016.1"/>
</dbReference>
<dbReference type="Proteomes" id="UP001567537">
    <property type="component" value="Unassembled WGS sequence"/>
</dbReference>
<name>A0ABV4J304_9ACTN</name>